<dbReference type="RefSeq" id="XP_055884900.1">
    <property type="nucleotide sequence ID" value="XM_056028925.1"/>
</dbReference>
<feature type="region of interest" description="Disordered" evidence="1">
    <location>
        <begin position="616"/>
        <end position="641"/>
    </location>
</feature>
<feature type="region of interest" description="Disordered" evidence="1">
    <location>
        <begin position="258"/>
        <end position="415"/>
    </location>
</feature>
<dbReference type="PANTHER" id="PTHR28597:SF1">
    <property type="entry name" value="VOLTAGE-DEPENDENT CALCIUM CHANNEL BETA SUBUNIT-ASSOCIATED REGULATORY PROTEIN"/>
    <property type="match status" value="1"/>
</dbReference>
<dbReference type="AlphaFoldDB" id="A0A9W3ACN3"/>
<feature type="compositionally biased region" description="Low complexity" evidence="1">
    <location>
        <begin position="263"/>
        <end position="288"/>
    </location>
</feature>
<feature type="region of interest" description="Disordered" evidence="1">
    <location>
        <begin position="745"/>
        <end position="828"/>
    </location>
</feature>
<feature type="compositionally biased region" description="Polar residues" evidence="1">
    <location>
        <begin position="457"/>
        <end position="479"/>
    </location>
</feature>
<organism evidence="3 4">
    <name type="scientific">Biomphalaria glabrata</name>
    <name type="common">Bloodfluke planorb</name>
    <name type="synonym">Freshwater snail</name>
    <dbReference type="NCBI Taxonomy" id="6526"/>
    <lineage>
        <taxon>Eukaryota</taxon>
        <taxon>Metazoa</taxon>
        <taxon>Spiralia</taxon>
        <taxon>Lophotrochozoa</taxon>
        <taxon>Mollusca</taxon>
        <taxon>Gastropoda</taxon>
        <taxon>Heterobranchia</taxon>
        <taxon>Euthyneura</taxon>
        <taxon>Panpulmonata</taxon>
        <taxon>Hygrophila</taxon>
        <taxon>Lymnaeoidea</taxon>
        <taxon>Planorbidae</taxon>
        <taxon>Biomphalaria</taxon>
    </lineage>
</organism>
<feature type="compositionally biased region" description="Polar residues" evidence="1">
    <location>
        <begin position="710"/>
        <end position="719"/>
    </location>
</feature>
<feature type="compositionally biased region" description="Polar residues" evidence="1">
    <location>
        <begin position="686"/>
        <end position="699"/>
    </location>
</feature>
<dbReference type="GO" id="GO:0045955">
    <property type="term" value="P:negative regulation of calcium ion-dependent exocytosis"/>
    <property type="evidence" value="ECO:0007669"/>
    <property type="project" value="TreeGrafter"/>
</dbReference>
<evidence type="ECO:0000313" key="4">
    <source>
        <dbReference type="RefSeq" id="XP_055884900.1"/>
    </source>
</evidence>
<feature type="region of interest" description="Disordered" evidence="1">
    <location>
        <begin position="662"/>
        <end position="732"/>
    </location>
</feature>
<feature type="compositionally biased region" description="Basic and acidic residues" evidence="1">
    <location>
        <begin position="622"/>
        <end position="631"/>
    </location>
</feature>
<evidence type="ECO:0000256" key="2">
    <source>
        <dbReference type="SAM" id="Phobius"/>
    </source>
</evidence>
<feature type="compositionally biased region" description="Basic and acidic residues" evidence="1">
    <location>
        <begin position="1056"/>
        <end position="1074"/>
    </location>
</feature>
<gene>
    <name evidence="4" type="primary">LOC106059560</name>
</gene>
<evidence type="ECO:0000256" key="1">
    <source>
        <dbReference type="SAM" id="MobiDB-lite"/>
    </source>
</evidence>
<protein>
    <submittedName>
        <fullName evidence="4">Uncharacterized protein LOC106059560</fullName>
    </submittedName>
</protein>
<accession>A0A9W3ACN3</accession>
<feature type="region of interest" description="Disordered" evidence="1">
    <location>
        <begin position="457"/>
        <end position="490"/>
    </location>
</feature>
<name>A0A9W3ACN3_BIOGL</name>
<reference evidence="4" key="1">
    <citation type="submission" date="2025-08" db="UniProtKB">
        <authorList>
            <consortium name="RefSeq"/>
        </authorList>
    </citation>
    <scope>IDENTIFICATION</scope>
</reference>
<feature type="compositionally biased region" description="Polar residues" evidence="1">
    <location>
        <begin position="745"/>
        <end position="760"/>
    </location>
</feature>
<dbReference type="InterPro" id="IPR037658">
    <property type="entry name" value="CBARP"/>
</dbReference>
<dbReference type="GO" id="GO:0044325">
    <property type="term" value="F:transmembrane transporter binding"/>
    <property type="evidence" value="ECO:0007669"/>
    <property type="project" value="InterPro"/>
</dbReference>
<keyword evidence="3" id="KW-1185">Reference proteome</keyword>
<dbReference type="Proteomes" id="UP001165740">
    <property type="component" value="Chromosome 5"/>
</dbReference>
<feature type="compositionally biased region" description="Basic residues" evidence="1">
    <location>
        <begin position="1041"/>
        <end position="1055"/>
    </location>
</feature>
<dbReference type="GO" id="GO:0030141">
    <property type="term" value="C:secretory granule"/>
    <property type="evidence" value="ECO:0007669"/>
    <property type="project" value="TreeGrafter"/>
</dbReference>
<keyword evidence="2" id="KW-1133">Transmembrane helix</keyword>
<sequence>MDRGTTAGTPGYHSGERQASVSTYITSLVLLVGVFGGLVIVVTVILVCTYCQGKRKPDRSTSSRENVSDNTLRALQRYETINSDIFSDPSSYSFDIPQTPRKTVDFRLPDRVSEQEGATETTNFRSDFPKDEFGDQHSTFYTQVDETETTSAQGTAATSSKTSQNGGNAGSGSRRVSFQLDNLMRSSSNVEFKVRRYIEGDFHHLKHSKIGKNLPRQFSMGGAVPGRSLLEDPQFKFNSLDERKTFFLPPIVAQEAQRAHSSLLQPTEPLPPQLQQQQQPKQLQQQTSRESRRTSIERETSPKHLRDNRLSLERETSPKHLRDNRLSLERETSPKHSRDNRLSLDQLKPNKRDSPSPTYRTPKGLKNSPSPTFNFIKDVVGKNSPSPPLRPIPDSPSNFSPLATRDTGVKGSPPSPFRPINEMVSLGSSPSPTYKSAKTQISVEVHNPQQIHSFTQHSISGSHHVPSTSQHSSIGSQHTGAPHSHSGEAVADEQHKLLLARLERTRSYTDSCNPPKKTLLLRSKAQHKTMYSHSLESANPSRQKCYRNSRKVKSYGDDHEDHDVLKITEFSRGPFYNADYDIILELGSPTVSKVRYNDTGSLEQLNDAEFSAELEVEEATVVEDKKEQERPDDNEDSAETLNGTRKYRALWRLRATLEEDEECSDNIRMEDITSPDDSPDREHVTPATTSFESNAQSDPCPSDHRDSGIQFESTTSSRPGHQANFLHPNYENRRQNYRNVINNRFQRNNQSTSVENSFDSVETDGDVSDTSRYEVTTTSFESSTTTTTENTDSTTESQASKLRQMKADSGYKSLETQQQSSKECGEHETMKWDTRMSVDCCEGISARRDSKPIVDGVVGFAIRRSSKAEIERLEGLHHERPIAGAVASGIEPSPLYRDSRHISSNVINAKAEGPHKSPPSSTTHFDRRNGKTASKKRREYSREKQTVQVYESINEPPTCSKPELHSGDSFEDSSIPNKISVFARFFKSHSRGHRSRYLVRDYSIDEKTNSIFNEFVRQEIPTTPHEPAGASREATTTGRLGIRRSPRLHRHRLQRKHTEPALLCEDRASRRDRLAPSVRSSSLGSDSSASSARRISPQDSIEEEEDEIDEEVLHIRRIAAWSNCHTRSPVTFVQRQLQSVTLQDRSIPIIKLPEEDLHETSVH</sequence>
<feature type="compositionally biased region" description="Basic and acidic residues" evidence="1">
    <location>
        <begin position="289"/>
        <end position="354"/>
    </location>
</feature>
<feature type="compositionally biased region" description="Low complexity" evidence="1">
    <location>
        <begin position="149"/>
        <end position="163"/>
    </location>
</feature>
<dbReference type="OMA" id="IEGDFHH"/>
<dbReference type="PANTHER" id="PTHR28597">
    <property type="entry name" value="VOLTAGE-DEPENDENT CALCIUM CHANNEL BETA SUBUNIT-ASSOCIATED REGULATORY PROTEIN"/>
    <property type="match status" value="1"/>
</dbReference>
<keyword evidence="2" id="KW-0472">Membrane</keyword>
<dbReference type="GeneID" id="106059560"/>
<dbReference type="GO" id="GO:0005886">
    <property type="term" value="C:plasma membrane"/>
    <property type="evidence" value="ECO:0007669"/>
    <property type="project" value="TreeGrafter"/>
</dbReference>
<dbReference type="OrthoDB" id="6247020at2759"/>
<feature type="region of interest" description="Disordered" evidence="1">
    <location>
        <begin position="1019"/>
        <end position="1107"/>
    </location>
</feature>
<evidence type="ECO:0000313" key="3">
    <source>
        <dbReference type="Proteomes" id="UP001165740"/>
    </source>
</evidence>
<feature type="region of interest" description="Disordered" evidence="1">
    <location>
        <begin position="907"/>
        <end position="973"/>
    </location>
</feature>
<feature type="compositionally biased region" description="Polar residues" evidence="1">
    <location>
        <begin position="116"/>
        <end position="125"/>
    </location>
</feature>
<proteinExistence type="predicted"/>
<feature type="compositionally biased region" description="Polar residues" evidence="1">
    <location>
        <begin position="946"/>
        <end position="957"/>
    </location>
</feature>
<keyword evidence="2" id="KW-0812">Transmembrane</keyword>
<feature type="transmembrane region" description="Helical" evidence="2">
    <location>
        <begin position="21"/>
        <end position="47"/>
    </location>
</feature>
<feature type="compositionally biased region" description="Pro residues" evidence="1">
    <location>
        <begin position="385"/>
        <end position="394"/>
    </location>
</feature>
<feature type="compositionally biased region" description="Low complexity" evidence="1">
    <location>
        <begin position="776"/>
        <end position="797"/>
    </location>
</feature>
<feature type="compositionally biased region" description="Low complexity" evidence="1">
    <location>
        <begin position="1077"/>
        <end position="1095"/>
    </location>
</feature>
<feature type="region of interest" description="Disordered" evidence="1">
    <location>
        <begin position="109"/>
        <end position="174"/>
    </location>
</feature>